<dbReference type="InterPro" id="IPR013149">
    <property type="entry name" value="ADH-like_C"/>
</dbReference>
<evidence type="ECO:0000313" key="7">
    <source>
        <dbReference type="Proteomes" id="UP000295718"/>
    </source>
</evidence>
<dbReference type="PROSITE" id="PS00059">
    <property type="entry name" value="ADH_ZINC"/>
    <property type="match status" value="1"/>
</dbReference>
<dbReference type="Pfam" id="PF00107">
    <property type="entry name" value="ADH_zinc_N"/>
    <property type="match status" value="1"/>
</dbReference>
<comment type="caution">
    <text evidence="6">The sequence shown here is derived from an EMBL/GenBank/DDBJ whole genome shotgun (WGS) entry which is preliminary data.</text>
</comment>
<dbReference type="PANTHER" id="PTHR43401">
    <property type="entry name" value="L-THREONINE 3-DEHYDROGENASE"/>
    <property type="match status" value="1"/>
</dbReference>
<dbReference type="SMART" id="SM00829">
    <property type="entry name" value="PKS_ER"/>
    <property type="match status" value="1"/>
</dbReference>
<name>A0A4R1QVY4_9FIRM</name>
<dbReference type="InterPro" id="IPR013154">
    <property type="entry name" value="ADH-like_N"/>
</dbReference>
<dbReference type="EMBL" id="SLUO01000016">
    <property type="protein sequence ID" value="TCL55164.1"/>
    <property type="molecule type" value="Genomic_DNA"/>
</dbReference>
<comment type="cofactor">
    <cofactor evidence="4">
        <name>Zn(2+)</name>
        <dbReference type="ChEBI" id="CHEBI:29105"/>
    </cofactor>
</comment>
<dbReference type="Pfam" id="PF08240">
    <property type="entry name" value="ADH_N"/>
    <property type="match status" value="1"/>
</dbReference>
<dbReference type="InterPro" id="IPR050129">
    <property type="entry name" value="Zn_alcohol_dh"/>
</dbReference>
<dbReference type="RefSeq" id="WP_031391987.1">
    <property type="nucleotide sequence ID" value="NZ_JPNB01000002.1"/>
</dbReference>
<evidence type="ECO:0000256" key="2">
    <source>
        <dbReference type="ARBA" id="ARBA00022833"/>
    </source>
</evidence>
<evidence type="ECO:0000256" key="1">
    <source>
        <dbReference type="ARBA" id="ARBA00022723"/>
    </source>
</evidence>
<dbReference type="GO" id="GO:0008270">
    <property type="term" value="F:zinc ion binding"/>
    <property type="evidence" value="ECO:0007669"/>
    <property type="project" value="InterPro"/>
</dbReference>
<keyword evidence="3" id="KW-0560">Oxidoreductase</keyword>
<dbReference type="AlphaFoldDB" id="A0A4R1QVY4"/>
<keyword evidence="7" id="KW-1185">Reference proteome</keyword>
<dbReference type="OrthoDB" id="9769198at2"/>
<proteinExistence type="inferred from homology"/>
<reference evidence="6 7" key="1">
    <citation type="submission" date="2019-03" db="EMBL/GenBank/DDBJ databases">
        <title>Genomic Encyclopedia of Type Strains, Phase IV (KMG-IV): sequencing the most valuable type-strain genomes for metagenomic binning, comparative biology and taxonomic classification.</title>
        <authorList>
            <person name="Goeker M."/>
        </authorList>
    </citation>
    <scope>NUCLEOTIDE SEQUENCE [LARGE SCALE GENOMIC DNA]</scope>
    <source>
        <strain evidence="6 7">DSM 100556</strain>
    </source>
</reference>
<sequence length="348" mass="37761">MSTYKLGILTDKKKIEVKDVEKREPDKKQVLVKVDSCAICTLEQRFYTGVMNRYPFAGGHEVAGVVEAVGEGVKNVKEGDKVSIRLLTSCGECYYCRNGHENQCVISFIAETHKGIAGPGGMAEYMMVDAKNVYKMADDINLEHAALTEPLACCVHSIQNGDIQLGDDVVVIGVGIMGALHIQLAKLKGARVIACEVDEARLEVARKMGADVTINSKAEDVVARVKELTEGRGADVVFCTVAIPAIGSQAVQMTGKVGKTVFYSSFHPDNPIEISPNKIHSTEQIITGSVNPQTKDFLIATKLLSGGMIDVTELISGKVPFDRMEEAFEKAVDPSTYRIIVKCSQRSC</sequence>
<dbReference type="GO" id="GO:0016491">
    <property type="term" value="F:oxidoreductase activity"/>
    <property type="evidence" value="ECO:0007669"/>
    <property type="project" value="UniProtKB-KW"/>
</dbReference>
<evidence type="ECO:0000259" key="5">
    <source>
        <dbReference type="SMART" id="SM00829"/>
    </source>
</evidence>
<dbReference type="PANTHER" id="PTHR43401:SF2">
    <property type="entry name" value="L-THREONINE 3-DEHYDROGENASE"/>
    <property type="match status" value="1"/>
</dbReference>
<evidence type="ECO:0000256" key="3">
    <source>
        <dbReference type="ARBA" id="ARBA00023002"/>
    </source>
</evidence>
<dbReference type="Proteomes" id="UP000295718">
    <property type="component" value="Unassembled WGS sequence"/>
</dbReference>
<comment type="similarity">
    <text evidence="4">Belongs to the zinc-containing alcohol dehydrogenase family.</text>
</comment>
<dbReference type="InterPro" id="IPR011032">
    <property type="entry name" value="GroES-like_sf"/>
</dbReference>
<accession>A0A4R1QVY4</accession>
<evidence type="ECO:0000256" key="4">
    <source>
        <dbReference type="RuleBase" id="RU361277"/>
    </source>
</evidence>
<feature type="domain" description="Enoyl reductase (ER)" evidence="5">
    <location>
        <begin position="10"/>
        <end position="341"/>
    </location>
</feature>
<dbReference type="SUPFAM" id="SSF51735">
    <property type="entry name" value="NAD(P)-binding Rossmann-fold domains"/>
    <property type="match status" value="1"/>
</dbReference>
<dbReference type="SUPFAM" id="SSF50129">
    <property type="entry name" value="GroES-like"/>
    <property type="match status" value="1"/>
</dbReference>
<dbReference type="Gene3D" id="3.90.180.10">
    <property type="entry name" value="Medium-chain alcohol dehydrogenases, catalytic domain"/>
    <property type="match status" value="1"/>
</dbReference>
<dbReference type="Gene3D" id="3.40.50.720">
    <property type="entry name" value="NAD(P)-binding Rossmann-like Domain"/>
    <property type="match status" value="1"/>
</dbReference>
<keyword evidence="1 4" id="KW-0479">Metal-binding</keyword>
<dbReference type="InterPro" id="IPR002328">
    <property type="entry name" value="ADH_Zn_CS"/>
</dbReference>
<gene>
    <name evidence="6" type="ORF">EDD76_1164</name>
</gene>
<organism evidence="6 7">
    <name type="scientific">Kineothrix alysoides</name>
    <dbReference type="NCBI Taxonomy" id="1469948"/>
    <lineage>
        <taxon>Bacteria</taxon>
        <taxon>Bacillati</taxon>
        <taxon>Bacillota</taxon>
        <taxon>Clostridia</taxon>
        <taxon>Lachnospirales</taxon>
        <taxon>Lachnospiraceae</taxon>
        <taxon>Kineothrix</taxon>
    </lineage>
</organism>
<dbReference type="InterPro" id="IPR020843">
    <property type="entry name" value="ER"/>
</dbReference>
<protein>
    <submittedName>
        <fullName evidence="6">L-iditol 2-dehydrogenase</fullName>
    </submittedName>
</protein>
<evidence type="ECO:0000313" key="6">
    <source>
        <dbReference type="EMBL" id="TCL55164.1"/>
    </source>
</evidence>
<dbReference type="InterPro" id="IPR036291">
    <property type="entry name" value="NAD(P)-bd_dom_sf"/>
</dbReference>
<dbReference type="STRING" id="1469948.GCA_000732725_03358"/>
<keyword evidence="2 4" id="KW-0862">Zinc</keyword>